<dbReference type="Proteomes" id="UP000608420">
    <property type="component" value="Unassembled WGS sequence"/>
</dbReference>
<dbReference type="InterPro" id="IPR049215">
    <property type="entry name" value="DUF6809"/>
</dbReference>
<dbReference type="RefSeq" id="WP_120461488.1">
    <property type="nucleotide sequence ID" value="NZ_BMIW01000040.1"/>
</dbReference>
<evidence type="ECO:0000313" key="1">
    <source>
        <dbReference type="EMBL" id="GGG14852.1"/>
    </source>
</evidence>
<sequence>MRSILEALYYGDIHPEEKIVPRDPEYRRINRRVSEGMGLWKEKLSSEDFNQLEALLDLRSQSESIYATTTFINGFKLGALMMVEINAAKEDLLPDSKYIPVPEYIVPIALLC</sequence>
<keyword evidence="2" id="KW-1185">Reference proteome</keyword>
<evidence type="ECO:0000313" key="2">
    <source>
        <dbReference type="Proteomes" id="UP000608420"/>
    </source>
</evidence>
<reference evidence="2" key="1">
    <citation type="journal article" date="2019" name="Int. J. Syst. Evol. Microbiol.">
        <title>The Global Catalogue of Microorganisms (GCM) 10K type strain sequencing project: providing services to taxonomists for standard genome sequencing and annotation.</title>
        <authorList>
            <consortium name="The Broad Institute Genomics Platform"/>
            <consortium name="The Broad Institute Genome Sequencing Center for Infectious Disease"/>
            <person name="Wu L."/>
            <person name="Ma J."/>
        </authorList>
    </citation>
    <scope>NUCLEOTIDE SEQUENCE [LARGE SCALE GENOMIC DNA]</scope>
    <source>
        <strain evidence="2">CGMCC 1.15420</strain>
    </source>
</reference>
<protein>
    <submittedName>
        <fullName evidence="1">Uncharacterized protein</fullName>
    </submittedName>
</protein>
<dbReference type="Pfam" id="PF20648">
    <property type="entry name" value="DUF6809"/>
    <property type="match status" value="1"/>
</dbReference>
<comment type="caution">
    <text evidence="1">The sequence shown here is derived from an EMBL/GenBank/DDBJ whole genome shotgun (WGS) entry which is preliminary data.</text>
</comment>
<organism evidence="1 2">
    <name type="scientific">Paenibacillus aceti</name>
    <dbReference type="NCBI Taxonomy" id="1820010"/>
    <lineage>
        <taxon>Bacteria</taxon>
        <taxon>Bacillati</taxon>
        <taxon>Bacillota</taxon>
        <taxon>Bacilli</taxon>
        <taxon>Bacillales</taxon>
        <taxon>Paenibacillaceae</taxon>
        <taxon>Paenibacillus</taxon>
    </lineage>
</organism>
<dbReference type="EMBL" id="BMIW01000040">
    <property type="protein sequence ID" value="GGG14852.1"/>
    <property type="molecule type" value="Genomic_DNA"/>
</dbReference>
<proteinExistence type="predicted"/>
<accession>A0ABQ1W4L6</accession>
<name>A0ABQ1W4L6_9BACL</name>
<gene>
    <name evidence="1" type="ORF">GCM10010913_40910</name>
</gene>